<organism evidence="1 2">
    <name type="scientific">Ficus carica</name>
    <name type="common">Common fig</name>
    <dbReference type="NCBI Taxonomy" id="3494"/>
    <lineage>
        <taxon>Eukaryota</taxon>
        <taxon>Viridiplantae</taxon>
        <taxon>Streptophyta</taxon>
        <taxon>Embryophyta</taxon>
        <taxon>Tracheophyta</taxon>
        <taxon>Spermatophyta</taxon>
        <taxon>Magnoliopsida</taxon>
        <taxon>eudicotyledons</taxon>
        <taxon>Gunneridae</taxon>
        <taxon>Pentapetalae</taxon>
        <taxon>rosids</taxon>
        <taxon>fabids</taxon>
        <taxon>Rosales</taxon>
        <taxon>Moraceae</taxon>
        <taxon>Ficeae</taxon>
        <taxon>Ficus</taxon>
    </lineage>
</organism>
<accession>A0AA87ZR25</accession>
<gene>
    <name evidence="1" type="ORF">TIFTF001_007355</name>
</gene>
<evidence type="ECO:0000313" key="2">
    <source>
        <dbReference type="Proteomes" id="UP001187192"/>
    </source>
</evidence>
<evidence type="ECO:0000313" key="1">
    <source>
        <dbReference type="EMBL" id="GMN38104.1"/>
    </source>
</evidence>
<dbReference type="Proteomes" id="UP001187192">
    <property type="component" value="Unassembled WGS sequence"/>
</dbReference>
<name>A0AA87ZR25_FICCA</name>
<keyword evidence="2" id="KW-1185">Reference proteome</keyword>
<sequence length="66" mass="7351">MPSRACCRRRSTGSPPLQRARVATFAHVTSSEIRRCCGTRFKIIIHHRHTLSGSHQFGNSNPPSPP</sequence>
<reference evidence="1" key="1">
    <citation type="submission" date="2023-07" db="EMBL/GenBank/DDBJ databases">
        <title>draft genome sequence of fig (Ficus carica).</title>
        <authorList>
            <person name="Takahashi T."/>
            <person name="Nishimura K."/>
        </authorList>
    </citation>
    <scope>NUCLEOTIDE SEQUENCE</scope>
</reference>
<protein>
    <submittedName>
        <fullName evidence="1">Uncharacterized protein</fullName>
    </submittedName>
</protein>
<proteinExistence type="predicted"/>
<dbReference type="EMBL" id="BTGU01000007">
    <property type="protein sequence ID" value="GMN38104.1"/>
    <property type="molecule type" value="Genomic_DNA"/>
</dbReference>
<dbReference type="AlphaFoldDB" id="A0AA87ZR25"/>
<comment type="caution">
    <text evidence="1">The sequence shown here is derived from an EMBL/GenBank/DDBJ whole genome shotgun (WGS) entry which is preliminary data.</text>
</comment>